<keyword evidence="11" id="KW-1185">Reference proteome</keyword>
<dbReference type="NCBIfam" id="TIGR00147">
    <property type="entry name" value="YegS/Rv2252/BmrU family lipid kinase"/>
    <property type="match status" value="1"/>
</dbReference>
<dbReference type="OrthoDB" id="9786026at2"/>
<evidence type="ECO:0000256" key="6">
    <source>
        <dbReference type="ARBA" id="ARBA00022840"/>
    </source>
</evidence>
<proteinExistence type="inferred from homology"/>
<dbReference type="SUPFAM" id="SSF111331">
    <property type="entry name" value="NAD kinase/diacylglycerol kinase-like"/>
    <property type="match status" value="1"/>
</dbReference>
<keyword evidence="8" id="KW-1208">Phospholipid metabolism</keyword>
<dbReference type="RefSeq" id="WP_056941828.1">
    <property type="nucleotide sequence ID" value="NZ_AZCX01000001.1"/>
</dbReference>
<dbReference type="PANTHER" id="PTHR12358">
    <property type="entry name" value="SPHINGOSINE KINASE"/>
    <property type="match status" value="1"/>
</dbReference>
<dbReference type="Gene3D" id="3.40.50.10330">
    <property type="entry name" value="Probable inorganic polyphosphate/atp-NAD kinase, domain 1"/>
    <property type="match status" value="1"/>
</dbReference>
<keyword evidence="4" id="KW-0547">Nucleotide-binding</keyword>
<keyword evidence="7" id="KW-0443">Lipid metabolism</keyword>
<keyword evidence="6" id="KW-0067">ATP-binding</keyword>
<dbReference type="Gene3D" id="2.60.200.40">
    <property type="match status" value="1"/>
</dbReference>
<dbReference type="InterPro" id="IPR001206">
    <property type="entry name" value="Diacylglycerol_kinase_cat_dom"/>
</dbReference>
<evidence type="ECO:0000259" key="9">
    <source>
        <dbReference type="PROSITE" id="PS50146"/>
    </source>
</evidence>
<name>A0A0R1HSQ5_9LACO</name>
<evidence type="ECO:0000313" key="10">
    <source>
        <dbReference type="EMBL" id="KRK49512.1"/>
    </source>
</evidence>
<dbReference type="PANTHER" id="PTHR12358:SF54">
    <property type="entry name" value="SPHINGOSINE KINASE RELATED PROTEIN"/>
    <property type="match status" value="1"/>
</dbReference>
<feature type="domain" description="DAGKc" evidence="9">
    <location>
        <begin position="1"/>
        <end position="109"/>
    </location>
</feature>
<keyword evidence="3" id="KW-0808">Transferase</keyword>
<evidence type="ECO:0000256" key="5">
    <source>
        <dbReference type="ARBA" id="ARBA00022777"/>
    </source>
</evidence>
<dbReference type="GO" id="GO:0016301">
    <property type="term" value="F:kinase activity"/>
    <property type="evidence" value="ECO:0007669"/>
    <property type="project" value="UniProtKB-KW"/>
</dbReference>
<protein>
    <submittedName>
        <fullName evidence="10">Diacylglycerol kinase family protein</fullName>
    </submittedName>
</protein>
<dbReference type="Pfam" id="PF19279">
    <property type="entry name" value="YegS_C"/>
    <property type="match status" value="1"/>
</dbReference>
<dbReference type="InterPro" id="IPR016064">
    <property type="entry name" value="NAD/diacylglycerol_kinase_sf"/>
</dbReference>
<comment type="cofactor">
    <cofactor evidence="1">
        <name>Mg(2+)</name>
        <dbReference type="ChEBI" id="CHEBI:18420"/>
    </cofactor>
</comment>
<keyword evidence="7" id="KW-0594">Phospholipid biosynthesis</keyword>
<evidence type="ECO:0000256" key="1">
    <source>
        <dbReference type="ARBA" id="ARBA00001946"/>
    </source>
</evidence>
<dbReference type="GO" id="GO:0008654">
    <property type="term" value="P:phospholipid biosynthetic process"/>
    <property type="evidence" value="ECO:0007669"/>
    <property type="project" value="UniProtKB-KW"/>
</dbReference>
<gene>
    <name evidence="10" type="ORF">FC96_GL000444</name>
</gene>
<evidence type="ECO:0000256" key="7">
    <source>
        <dbReference type="ARBA" id="ARBA00023209"/>
    </source>
</evidence>
<dbReference type="STRING" id="1302272.FC96_GL000444"/>
<sequence length="318" mass="34998">MAVKYYVILNDHAGAGRAKAVWPAIEEQLNQRNVTFELGRSQYAGHSILLAHQFAKNHASDPANWVVLAVGGDGTLHQVLNGLNDAHLTTPIPVAYLPVGSGNDFARGLKMANSWRPALNQILDCTAANWLTIGQYRDTIKQSSSVFTNNVGIGLDAAIVAAANSSRLKVFLNRIHMGKLAYLFSFINVVYNQQGFPLTVHVNGHRDIYSKAFLVTVSNHPYFGGGINILPPASVSDANLDLIVVEKPNLFKMIGIALMIALGRHLKMKSVHHYHAAKIHLIAPSIEYGQIDGEELGGKYWDAYFEITQYPFWIDPTI</sequence>
<dbReference type="EMBL" id="AZCX01000001">
    <property type="protein sequence ID" value="KRK49512.1"/>
    <property type="molecule type" value="Genomic_DNA"/>
</dbReference>
<keyword evidence="5 10" id="KW-0418">Kinase</keyword>
<evidence type="ECO:0000256" key="2">
    <source>
        <dbReference type="ARBA" id="ARBA00005983"/>
    </source>
</evidence>
<organism evidence="10 11">
    <name type="scientific">Secundilactobacillus kimchicus JCM 15530</name>
    <dbReference type="NCBI Taxonomy" id="1302272"/>
    <lineage>
        <taxon>Bacteria</taxon>
        <taxon>Bacillati</taxon>
        <taxon>Bacillota</taxon>
        <taxon>Bacilli</taxon>
        <taxon>Lactobacillales</taxon>
        <taxon>Lactobacillaceae</taxon>
        <taxon>Secundilactobacillus</taxon>
    </lineage>
</organism>
<dbReference type="InterPro" id="IPR050187">
    <property type="entry name" value="Lipid_Phosphate_FormReg"/>
</dbReference>
<dbReference type="Pfam" id="PF00781">
    <property type="entry name" value="DAGK_cat"/>
    <property type="match status" value="1"/>
</dbReference>
<dbReference type="InterPro" id="IPR017438">
    <property type="entry name" value="ATP-NAD_kinase_N"/>
</dbReference>
<keyword evidence="7" id="KW-0444">Lipid biosynthesis</keyword>
<dbReference type="GO" id="GO:0005524">
    <property type="term" value="F:ATP binding"/>
    <property type="evidence" value="ECO:0007669"/>
    <property type="project" value="UniProtKB-KW"/>
</dbReference>
<evidence type="ECO:0000256" key="4">
    <source>
        <dbReference type="ARBA" id="ARBA00022741"/>
    </source>
</evidence>
<accession>A0A0R1HSQ5</accession>
<dbReference type="PATRIC" id="fig|1302272.5.peg.441"/>
<reference evidence="10 11" key="1">
    <citation type="journal article" date="2015" name="Genome Announc.">
        <title>Expanding the biotechnology potential of lactobacilli through comparative genomics of 213 strains and associated genera.</title>
        <authorList>
            <person name="Sun Z."/>
            <person name="Harris H.M."/>
            <person name="McCann A."/>
            <person name="Guo C."/>
            <person name="Argimon S."/>
            <person name="Zhang W."/>
            <person name="Yang X."/>
            <person name="Jeffery I.B."/>
            <person name="Cooney J.C."/>
            <person name="Kagawa T.F."/>
            <person name="Liu W."/>
            <person name="Song Y."/>
            <person name="Salvetti E."/>
            <person name="Wrobel A."/>
            <person name="Rasinkangas P."/>
            <person name="Parkhill J."/>
            <person name="Rea M.C."/>
            <person name="O'Sullivan O."/>
            <person name="Ritari J."/>
            <person name="Douillard F.P."/>
            <person name="Paul Ross R."/>
            <person name="Yang R."/>
            <person name="Briner A.E."/>
            <person name="Felis G.E."/>
            <person name="de Vos W.M."/>
            <person name="Barrangou R."/>
            <person name="Klaenhammer T.R."/>
            <person name="Caufield P.W."/>
            <person name="Cui Y."/>
            <person name="Zhang H."/>
            <person name="O'Toole P.W."/>
        </authorList>
    </citation>
    <scope>NUCLEOTIDE SEQUENCE [LARGE SCALE GENOMIC DNA]</scope>
    <source>
        <strain evidence="10 11">JCM 15530</strain>
    </source>
</reference>
<dbReference type="PROSITE" id="PS50146">
    <property type="entry name" value="DAGK"/>
    <property type="match status" value="1"/>
</dbReference>
<comment type="caution">
    <text evidence="10">The sequence shown here is derived from an EMBL/GenBank/DDBJ whole genome shotgun (WGS) entry which is preliminary data.</text>
</comment>
<dbReference type="InterPro" id="IPR045540">
    <property type="entry name" value="YegS/DAGK_C"/>
</dbReference>
<evidence type="ECO:0000256" key="8">
    <source>
        <dbReference type="ARBA" id="ARBA00023264"/>
    </source>
</evidence>
<evidence type="ECO:0000256" key="3">
    <source>
        <dbReference type="ARBA" id="ARBA00022679"/>
    </source>
</evidence>
<dbReference type="AlphaFoldDB" id="A0A0R1HSQ5"/>
<evidence type="ECO:0000313" key="11">
    <source>
        <dbReference type="Proteomes" id="UP000050911"/>
    </source>
</evidence>
<comment type="similarity">
    <text evidence="2">Belongs to the diacylglycerol/lipid kinase family.</text>
</comment>
<dbReference type="InterPro" id="IPR005218">
    <property type="entry name" value="Diacylglycerol/lipid_kinase"/>
</dbReference>
<dbReference type="SMART" id="SM00046">
    <property type="entry name" value="DAGKc"/>
    <property type="match status" value="1"/>
</dbReference>
<dbReference type="Proteomes" id="UP000050911">
    <property type="component" value="Unassembled WGS sequence"/>
</dbReference>